<dbReference type="InterPro" id="IPR036611">
    <property type="entry name" value="Trigger_fac_ribosome-bd_sf"/>
</dbReference>
<dbReference type="InterPro" id="IPR046357">
    <property type="entry name" value="PPIase_dom_sf"/>
</dbReference>
<feature type="non-terminal residue" evidence="2">
    <location>
        <position position="175"/>
    </location>
</feature>
<accession>A0A2M6YC47</accession>
<dbReference type="PANTHER" id="PTHR30560:SF3">
    <property type="entry name" value="TRIGGER FACTOR-LIKE PROTEIN TIG, CHLOROPLASTIC"/>
    <property type="match status" value="1"/>
</dbReference>
<gene>
    <name evidence="2" type="ORF">COT12_01955</name>
</gene>
<dbReference type="Gene3D" id="3.30.70.1050">
    <property type="entry name" value="Trigger factor ribosome-binding domain"/>
    <property type="match status" value="1"/>
</dbReference>
<dbReference type="GO" id="GO:0051083">
    <property type="term" value="P:'de novo' cotranslational protein folding"/>
    <property type="evidence" value="ECO:0007669"/>
    <property type="project" value="TreeGrafter"/>
</dbReference>
<dbReference type="InterPro" id="IPR008881">
    <property type="entry name" value="Trigger_fac_ribosome-bd_bac"/>
</dbReference>
<organism evidence="2 3">
    <name type="scientific">Candidatus Berkelbacteria bacterium CG08_land_8_20_14_0_20_39_8</name>
    <dbReference type="NCBI Taxonomy" id="1974511"/>
    <lineage>
        <taxon>Bacteria</taxon>
        <taxon>Candidatus Berkelbacteria</taxon>
    </lineage>
</organism>
<dbReference type="GO" id="GO:0003755">
    <property type="term" value="F:peptidyl-prolyl cis-trans isomerase activity"/>
    <property type="evidence" value="ECO:0007669"/>
    <property type="project" value="InterPro"/>
</dbReference>
<dbReference type="Gene3D" id="1.10.3120.10">
    <property type="entry name" value="Trigger factor, C-terminal domain"/>
    <property type="match status" value="1"/>
</dbReference>
<evidence type="ECO:0000313" key="3">
    <source>
        <dbReference type="Proteomes" id="UP000229896"/>
    </source>
</evidence>
<dbReference type="GO" id="GO:0044183">
    <property type="term" value="F:protein folding chaperone"/>
    <property type="evidence" value="ECO:0007669"/>
    <property type="project" value="TreeGrafter"/>
</dbReference>
<dbReference type="GO" id="GO:0015031">
    <property type="term" value="P:protein transport"/>
    <property type="evidence" value="ECO:0007669"/>
    <property type="project" value="InterPro"/>
</dbReference>
<dbReference type="AlphaFoldDB" id="A0A2M6YC47"/>
<evidence type="ECO:0000259" key="1">
    <source>
        <dbReference type="Pfam" id="PF05697"/>
    </source>
</evidence>
<evidence type="ECO:0000313" key="2">
    <source>
        <dbReference type="EMBL" id="PIU24259.1"/>
    </source>
</evidence>
<dbReference type="InterPro" id="IPR037041">
    <property type="entry name" value="Trigger_fac_C_sf"/>
</dbReference>
<dbReference type="GO" id="GO:0043022">
    <property type="term" value="F:ribosome binding"/>
    <property type="evidence" value="ECO:0007669"/>
    <property type="project" value="TreeGrafter"/>
</dbReference>
<dbReference type="InterPro" id="IPR005215">
    <property type="entry name" value="Trig_fac"/>
</dbReference>
<proteinExistence type="predicted"/>
<dbReference type="PANTHER" id="PTHR30560">
    <property type="entry name" value="TRIGGER FACTOR CHAPERONE AND PEPTIDYL-PROLYL CIS/TRANS ISOMERASE"/>
    <property type="match status" value="1"/>
</dbReference>
<protein>
    <recommendedName>
        <fullName evidence="1">Trigger factor ribosome-binding bacterial domain-containing protein</fullName>
    </recommendedName>
</protein>
<comment type="caution">
    <text evidence="2">The sequence shown here is derived from an EMBL/GenBank/DDBJ whole genome shotgun (WGS) entry which is preliminary data.</text>
</comment>
<dbReference type="Pfam" id="PF05697">
    <property type="entry name" value="Trigger_N"/>
    <property type="match status" value="1"/>
</dbReference>
<dbReference type="Proteomes" id="UP000229896">
    <property type="component" value="Unassembled WGS sequence"/>
</dbReference>
<feature type="domain" description="Trigger factor ribosome-binding bacterial" evidence="1">
    <location>
        <begin position="1"/>
        <end position="147"/>
    </location>
</feature>
<dbReference type="SUPFAM" id="SSF102735">
    <property type="entry name" value="Trigger factor ribosome-binding domain"/>
    <property type="match status" value="1"/>
</dbReference>
<dbReference type="Gene3D" id="3.10.50.40">
    <property type="match status" value="1"/>
</dbReference>
<name>A0A2M6YC47_9BACT</name>
<dbReference type="EMBL" id="PEXI01000062">
    <property type="protein sequence ID" value="PIU24259.1"/>
    <property type="molecule type" value="Genomic_DNA"/>
</dbReference>
<sequence>METKIQKLPKSRVKLEIKVSPIALGEHFENATRKLASSTNIPGFRPGHAPLHLAQSQIGDEKINQEVIESVVPLSYFEAIKKENLMPLHEPKVEIKEFGRGKALTFTAEVDVLPKVKLGDYKKIKIKNEKGKIKIEDKEIDKVLRQLQRQTSDINPVSRKSQKEDYLEIDFESFL</sequence>
<dbReference type="GO" id="GO:0043335">
    <property type="term" value="P:protein unfolding"/>
    <property type="evidence" value="ECO:0007669"/>
    <property type="project" value="TreeGrafter"/>
</dbReference>
<reference evidence="3" key="1">
    <citation type="submission" date="2017-09" db="EMBL/GenBank/DDBJ databases">
        <title>Depth-based differentiation of microbial function through sediment-hosted aquifers and enrichment of novel symbionts in the deep terrestrial subsurface.</title>
        <authorList>
            <person name="Probst A.J."/>
            <person name="Ladd B."/>
            <person name="Jarett J.K."/>
            <person name="Geller-Mcgrath D.E."/>
            <person name="Sieber C.M.K."/>
            <person name="Emerson J.B."/>
            <person name="Anantharaman K."/>
            <person name="Thomas B.C."/>
            <person name="Malmstrom R."/>
            <person name="Stieglmeier M."/>
            <person name="Klingl A."/>
            <person name="Woyke T."/>
            <person name="Ryan C.M."/>
            <person name="Banfield J.F."/>
        </authorList>
    </citation>
    <scope>NUCLEOTIDE SEQUENCE [LARGE SCALE GENOMIC DNA]</scope>
</reference>